<protein>
    <submittedName>
        <fullName evidence="2">Uncharacterized protein</fullName>
    </submittedName>
</protein>
<evidence type="ECO:0000313" key="3">
    <source>
        <dbReference type="Proteomes" id="UP000192343"/>
    </source>
</evidence>
<dbReference type="AlphaFoldDB" id="A0A1Y1RYJ1"/>
<keyword evidence="3" id="KW-1185">Reference proteome</keyword>
<comment type="caution">
    <text evidence="2">The sequence shown here is derived from an EMBL/GenBank/DDBJ whole genome shotgun (WGS) entry which is preliminary data.</text>
</comment>
<accession>A0A1Y1RYJ1</accession>
<dbReference type="RefSeq" id="WP_083049925.1">
    <property type="nucleotide sequence ID" value="NZ_MWQY01000008.1"/>
</dbReference>
<evidence type="ECO:0000313" key="2">
    <source>
        <dbReference type="EMBL" id="ORC35633.1"/>
    </source>
</evidence>
<keyword evidence="1" id="KW-1133">Transmembrane helix</keyword>
<reference evidence="2 3" key="1">
    <citation type="submission" date="2017-03" db="EMBL/GenBank/DDBJ databases">
        <title>Draft Genome sequence of Marispirochaeta sp. strain JC444.</title>
        <authorList>
            <person name="Shivani Y."/>
            <person name="Subhash Y."/>
            <person name="Sasikala C."/>
            <person name="Ramana C."/>
        </authorList>
    </citation>
    <scope>NUCLEOTIDE SEQUENCE [LARGE SCALE GENOMIC DNA]</scope>
    <source>
        <strain evidence="2 3">JC444</strain>
    </source>
</reference>
<dbReference type="Proteomes" id="UP000192343">
    <property type="component" value="Unassembled WGS sequence"/>
</dbReference>
<name>A0A1Y1RYJ1_9SPIO</name>
<gene>
    <name evidence="2" type="ORF">B4O97_08285</name>
</gene>
<sequence length="430" mass="48997">MKRAWTRVYRCFPLTILGFPAAAGLLGVLGRAFAAANAYAYFFSLTGLSLMGLLMLLSFLQARKIGEDEIVWHSRHRVFAGKEPAPHGLELKSSRLLPFFRVRFRLAGALKVEGRYLGYHCQSGRFKPAEDFIVPMPLGLPHCGSFHAELALSVEDIFGLTRFCIGTPVSRLIPVLPGVLHRPVRYRIAERGAEEKSRVKESEVERYYMREYVPGDRFRDINWKASGRGDKLFTRISPVAQDESTTVTLWVRFYARDRRPSPALLALAEYQKSWVLTFLLRIKEEHPDFMFQVFMNRDEFLLENDEDLEAFATALGGKWFSAASDDLPPLPQEGRVYLFSSSADESAEHIRQLYPRVEFSLHLSRIARRDEEKTGIRIPLFPAYRGEDLPSPAFLPGMFRKRGRLVQRMPGTDEEAVLIPLIGSRGEPIP</sequence>
<organism evidence="2 3">
    <name type="scientific">Marispirochaeta aestuarii</name>
    <dbReference type="NCBI Taxonomy" id="1963862"/>
    <lineage>
        <taxon>Bacteria</taxon>
        <taxon>Pseudomonadati</taxon>
        <taxon>Spirochaetota</taxon>
        <taxon>Spirochaetia</taxon>
        <taxon>Spirochaetales</taxon>
        <taxon>Spirochaetaceae</taxon>
        <taxon>Marispirochaeta</taxon>
    </lineage>
</organism>
<keyword evidence="1" id="KW-0812">Transmembrane</keyword>
<feature type="transmembrane region" description="Helical" evidence="1">
    <location>
        <begin position="39"/>
        <end position="60"/>
    </location>
</feature>
<feature type="transmembrane region" description="Helical" evidence="1">
    <location>
        <begin position="12"/>
        <end position="33"/>
    </location>
</feature>
<proteinExistence type="predicted"/>
<dbReference type="EMBL" id="MWQY01000008">
    <property type="protein sequence ID" value="ORC35633.1"/>
    <property type="molecule type" value="Genomic_DNA"/>
</dbReference>
<evidence type="ECO:0000256" key="1">
    <source>
        <dbReference type="SAM" id="Phobius"/>
    </source>
</evidence>
<dbReference type="STRING" id="1963862.B4O97_08285"/>
<dbReference type="OrthoDB" id="378742at2"/>
<keyword evidence="1" id="KW-0472">Membrane</keyword>